<evidence type="ECO:0000313" key="3">
    <source>
        <dbReference type="Proteomes" id="UP001404956"/>
    </source>
</evidence>
<evidence type="ECO:0000313" key="2">
    <source>
        <dbReference type="EMBL" id="GAA5533446.1"/>
    </source>
</evidence>
<protein>
    <submittedName>
        <fullName evidence="2">Uncharacterized protein</fullName>
    </submittedName>
</protein>
<keyword evidence="3" id="KW-1185">Reference proteome</keyword>
<sequence length="426" mass="44824">MRLLALAGLILLGAAQAAGFPWERGFLDVGSGGSEPLVFTWDQRELSPPSGGWERQPLQVPLGVVWSARPVSGPQATLTPGLPVRAGREQLVPVNLKTNLTVPAVVNLPTEASARIPAAQTGLRIAFPLAVNPAVPAPPPLAAGQEFLRVGGDAVYRRAGQVLPYPALAGRVLTLRRPEAGRAVFFTDGLGEVVREGDPQAGFSDLAPLVDDPALPALKGRYEGKTVWAYGGLGGVCQPAPELFQGVAAPLREPLKVRRVLRLARPLVLNAGGGFGDEVGHGADSIALTPLVFLIDSRALGPNGSFSATGAAAEQLQEQLMNGAGMTDTAACGLNFPAFLPDTWAVERVFSLTPPSAAVPAEPPADPRGLTRWQYAWLFGFPSATFGTRDELLKKSVWEYRNIPFPATVTFDAAGKVGGVEVPRLP</sequence>
<keyword evidence="1" id="KW-0732">Signal</keyword>
<feature type="signal peptide" evidence="1">
    <location>
        <begin position="1"/>
        <end position="17"/>
    </location>
</feature>
<dbReference type="Proteomes" id="UP001404956">
    <property type="component" value="Unassembled WGS sequence"/>
</dbReference>
<proteinExistence type="predicted"/>
<feature type="chain" id="PRO_5047398923" evidence="1">
    <location>
        <begin position="18"/>
        <end position="426"/>
    </location>
</feature>
<accession>A0ABP9XDK2</accession>
<name>A0ABP9XDK2_9DEIO</name>
<dbReference type="RefSeq" id="WP_345453718.1">
    <property type="nucleotide sequence ID" value="NZ_BAABRV010000004.1"/>
</dbReference>
<comment type="caution">
    <text evidence="2">The sequence shown here is derived from an EMBL/GenBank/DDBJ whole genome shotgun (WGS) entry which is preliminary data.</text>
</comment>
<evidence type="ECO:0000256" key="1">
    <source>
        <dbReference type="SAM" id="SignalP"/>
    </source>
</evidence>
<gene>
    <name evidence="2" type="ORF">Dalu01_01849</name>
</gene>
<organism evidence="2 3">
    <name type="scientific">Deinococcus aluminii</name>
    <dbReference type="NCBI Taxonomy" id="1656885"/>
    <lineage>
        <taxon>Bacteria</taxon>
        <taxon>Thermotogati</taxon>
        <taxon>Deinococcota</taxon>
        <taxon>Deinococci</taxon>
        <taxon>Deinococcales</taxon>
        <taxon>Deinococcaceae</taxon>
        <taxon>Deinococcus</taxon>
    </lineage>
</organism>
<reference evidence="2 3" key="1">
    <citation type="submission" date="2024-02" db="EMBL/GenBank/DDBJ databases">
        <title>Deinococcus aluminii NBRC 112889.</title>
        <authorList>
            <person name="Ichikawa N."/>
            <person name="Katano-Makiyama Y."/>
            <person name="Hidaka K."/>
        </authorList>
    </citation>
    <scope>NUCLEOTIDE SEQUENCE [LARGE SCALE GENOMIC DNA]</scope>
    <source>
        <strain evidence="2 3">NBRC 112889</strain>
    </source>
</reference>
<dbReference type="EMBL" id="BAABRV010000004">
    <property type="protein sequence ID" value="GAA5533446.1"/>
    <property type="molecule type" value="Genomic_DNA"/>
</dbReference>